<dbReference type="Proteomes" id="UP001311232">
    <property type="component" value="Unassembled WGS sequence"/>
</dbReference>
<gene>
    <name evidence="2" type="ORF">CRENBAI_020908</name>
</gene>
<reference evidence="2 3" key="1">
    <citation type="submission" date="2021-06" db="EMBL/GenBank/DDBJ databases">
        <authorList>
            <person name="Palmer J.M."/>
        </authorList>
    </citation>
    <scope>NUCLEOTIDE SEQUENCE [LARGE SCALE GENOMIC DNA]</scope>
    <source>
        <strain evidence="2 3">MEX-2019</strain>
        <tissue evidence="2">Muscle</tissue>
    </source>
</reference>
<feature type="transmembrane region" description="Helical" evidence="1">
    <location>
        <begin position="35"/>
        <end position="53"/>
    </location>
</feature>
<evidence type="ECO:0000256" key="1">
    <source>
        <dbReference type="SAM" id="Phobius"/>
    </source>
</evidence>
<comment type="caution">
    <text evidence="2">The sequence shown here is derived from an EMBL/GenBank/DDBJ whole genome shotgun (WGS) entry which is preliminary data.</text>
</comment>
<dbReference type="AlphaFoldDB" id="A0AAV9RT73"/>
<sequence>MPRLCSPFTHVLSLLKLSLTPQMEPRTRQAPLSASLTYIFLFISFLNVVWLFCSGCVAQSPYLVCASLPIHPHIGRPFYHPPSNPPLLSGTHKHRRQRQDYSSLSCISSSGRTASILH</sequence>
<keyword evidence="1" id="KW-0812">Transmembrane</keyword>
<keyword evidence="1" id="KW-1133">Transmembrane helix</keyword>
<proteinExistence type="predicted"/>
<dbReference type="EMBL" id="JAHHUM010001447">
    <property type="protein sequence ID" value="KAK5612208.1"/>
    <property type="molecule type" value="Genomic_DNA"/>
</dbReference>
<accession>A0AAV9RT73</accession>
<evidence type="ECO:0000313" key="3">
    <source>
        <dbReference type="Proteomes" id="UP001311232"/>
    </source>
</evidence>
<organism evidence="2 3">
    <name type="scientific">Crenichthys baileyi</name>
    <name type="common">White River springfish</name>
    <dbReference type="NCBI Taxonomy" id="28760"/>
    <lineage>
        <taxon>Eukaryota</taxon>
        <taxon>Metazoa</taxon>
        <taxon>Chordata</taxon>
        <taxon>Craniata</taxon>
        <taxon>Vertebrata</taxon>
        <taxon>Euteleostomi</taxon>
        <taxon>Actinopterygii</taxon>
        <taxon>Neopterygii</taxon>
        <taxon>Teleostei</taxon>
        <taxon>Neoteleostei</taxon>
        <taxon>Acanthomorphata</taxon>
        <taxon>Ovalentaria</taxon>
        <taxon>Atherinomorphae</taxon>
        <taxon>Cyprinodontiformes</taxon>
        <taxon>Goodeidae</taxon>
        <taxon>Crenichthys</taxon>
    </lineage>
</organism>
<name>A0AAV9RT73_9TELE</name>
<protein>
    <submittedName>
        <fullName evidence="2">Uncharacterized protein</fullName>
    </submittedName>
</protein>
<keyword evidence="3" id="KW-1185">Reference proteome</keyword>
<evidence type="ECO:0000313" key="2">
    <source>
        <dbReference type="EMBL" id="KAK5612208.1"/>
    </source>
</evidence>
<keyword evidence="1" id="KW-0472">Membrane</keyword>